<dbReference type="AlphaFoldDB" id="A0AAD8JK37"/>
<dbReference type="InterPro" id="IPR006459">
    <property type="entry name" value="CASP/CASPL"/>
</dbReference>
<feature type="transmembrane region" description="Helical" evidence="7">
    <location>
        <begin position="124"/>
        <end position="144"/>
    </location>
</feature>
<keyword evidence="6 7" id="KW-0472">Membrane</keyword>
<feature type="transmembrane region" description="Helical" evidence="7">
    <location>
        <begin position="164"/>
        <end position="190"/>
    </location>
</feature>
<feature type="region of interest" description="Disordered" evidence="8">
    <location>
        <begin position="1"/>
        <end position="54"/>
    </location>
</feature>
<evidence type="ECO:0000313" key="10">
    <source>
        <dbReference type="EMBL" id="KAK1404698.1"/>
    </source>
</evidence>
<dbReference type="PANTHER" id="PTHR36488:SF11">
    <property type="entry name" value="CASP-LIKE PROTEIN"/>
    <property type="match status" value="1"/>
</dbReference>
<dbReference type="EMBL" id="JAUIZM010000001">
    <property type="protein sequence ID" value="KAK1404698.1"/>
    <property type="molecule type" value="Genomic_DNA"/>
</dbReference>
<name>A0AAD8JK37_9APIA</name>
<sequence>MDKDHQGTTSNIFNLTSEEKNERAISNSTRNGEAIRGSSSNREQSEKVAVMATPGSRESTAIDIELSSREEKGKAPLLVPPFLTRAKKGKAPHMAASVFAAPSSTGPSKAEKAGYKRGIAIFDLVLRLGALISALSATITMGTTDQTLPFFTQFLQFQASYDDLPAFTFFVIGNAIVSAYLVLSIPFSIVCIMRPHAARPRLLLIICDTVMVTLTIAAAAAATAIVYLAHNGNSNANWLPICQQFNDFCQRVSGAVVASFLAALFLIFMIVFSGFAL</sequence>
<reference evidence="10" key="2">
    <citation type="submission" date="2023-05" db="EMBL/GenBank/DDBJ databases">
        <authorList>
            <person name="Schelkunov M.I."/>
        </authorList>
    </citation>
    <scope>NUCLEOTIDE SEQUENCE</scope>
    <source>
        <strain evidence="10">Hsosn_3</strain>
        <tissue evidence="10">Leaf</tissue>
    </source>
</reference>
<feature type="compositionally biased region" description="Polar residues" evidence="8">
    <location>
        <begin position="24"/>
        <end position="42"/>
    </location>
</feature>
<feature type="compositionally biased region" description="Polar residues" evidence="8">
    <location>
        <begin position="7"/>
        <end position="16"/>
    </location>
</feature>
<dbReference type="NCBIfam" id="TIGR01569">
    <property type="entry name" value="A_tha_TIGR01569"/>
    <property type="match status" value="1"/>
</dbReference>
<comment type="subunit">
    <text evidence="7">Homodimer and heterodimers.</text>
</comment>
<gene>
    <name evidence="10" type="ORF">POM88_004303</name>
</gene>
<proteinExistence type="inferred from homology"/>
<comment type="similarity">
    <text evidence="2 7">Belongs to the Casparian strip membrane proteins (CASP) family.</text>
</comment>
<organism evidence="10 11">
    <name type="scientific">Heracleum sosnowskyi</name>
    <dbReference type="NCBI Taxonomy" id="360622"/>
    <lineage>
        <taxon>Eukaryota</taxon>
        <taxon>Viridiplantae</taxon>
        <taxon>Streptophyta</taxon>
        <taxon>Embryophyta</taxon>
        <taxon>Tracheophyta</taxon>
        <taxon>Spermatophyta</taxon>
        <taxon>Magnoliopsida</taxon>
        <taxon>eudicotyledons</taxon>
        <taxon>Gunneridae</taxon>
        <taxon>Pentapetalae</taxon>
        <taxon>asterids</taxon>
        <taxon>campanulids</taxon>
        <taxon>Apiales</taxon>
        <taxon>Apiaceae</taxon>
        <taxon>Apioideae</taxon>
        <taxon>apioid superclade</taxon>
        <taxon>Tordylieae</taxon>
        <taxon>Tordyliinae</taxon>
        <taxon>Heracleum</taxon>
    </lineage>
</organism>
<keyword evidence="11" id="KW-1185">Reference proteome</keyword>
<evidence type="ECO:0000256" key="2">
    <source>
        <dbReference type="ARBA" id="ARBA00007651"/>
    </source>
</evidence>
<dbReference type="GO" id="GO:0005886">
    <property type="term" value="C:plasma membrane"/>
    <property type="evidence" value="ECO:0007669"/>
    <property type="project" value="UniProtKB-SubCell"/>
</dbReference>
<keyword evidence="3 7" id="KW-1003">Cell membrane</keyword>
<keyword evidence="5 7" id="KW-1133">Transmembrane helix</keyword>
<dbReference type="InterPro" id="IPR006702">
    <property type="entry name" value="CASP_dom"/>
</dbReference>
<evidence type="ECO:0000256" key="6">
    <source>
        <dbReference type="ARBA" id="ARBA00023136"/>
    </source>
</evidence>
<dbReference type="Pfam" id="PF04535">
    <property type="entry name" value="CASP_dom"/>
    <property type="match status" value="1"/>
</dbReference>
<evidence type="ECO:0000256" key="8">
    <source>
        <dbReference type="SAM" id="MobiDB-lite"/>
    </source>
</evidence>
<feature type="transmembrane region" description="Helical" evidence="7">
    <location>
        <begin position="255"/>
        <end position="276"/>
    </location>
</feature>
<evidence type="ECO:0000256" key="4">
    <source>
        <dbReference type="ARBA" id="ARBA00022692"/>
    </source>
</evidence>
<dbReference type="PANTHER" id="PTHR36488">
    <property type="entry name" value="CASP-LIKE PROTEIN 1U1"/>
    <property type="match status" value="1"/>
</dbReference>
<dbReference type="InterPro" id="IPR044173">
    <property type="entry name" value="CASPL"/>
</dbReference>
<feature type="domain" description="Casparian strip membrane protein" evidence="9">
    <location>
        <begin position="117"/>
        <end position="265"/>
    </location>
</feature>
<evidence type="ECO:0000256" key="5">
    <source>
        <dbReference type="ARBA" id="ARBA00022989"/>
    </source>
</evidence>
<evidence type="ECO:0000256" key="3">
    <source>
        <dbReference type="ARBA" id="ARBA00022475"/>
    </source>
</evidence>
<reference evidence="10" key="1">
    <citation type="submission" date="2023-02" db="EMBL/GenBank/DDBJ databases">
        <title>Genome of toxic invasive species Heracleum sosnowskyi carries increased number of genes despite the absence of recent whole-genome duplications.</title>
        <authorList>
            <person name="Schelkunov M."/>
            <person name="Shtratnikova V."/>
            <person name="Makarenko M."/>
            <person name="Klepikova A."/>
            <person name="Omelchenko D."/>
            <person name="Novikova G."/>
            <person name="Obukhova E."/>
            <person name="Bogdanov V."/>
            <person name="Penin A."/>
            <person name="Logacheva M."/>
        </authorList>
    </citation>
    <scope>NUCLEOTIDE SEQUENCE</scope>
    <source>
        <strain evidence="10">Hsosn_3</strain>
        <tissue evidence="10">Leaf</tissue>
    </source>
</reference>
<comment type="subcellular location">
    <subcellularLocation>
        <location evidence="1 7">Cell membrane</location>
        <topology evidence="1 7">Multi-pass membrane protein</topology>
    </subcellularLocation>
</comment>
<dbReference type="Proteomes" id="UP001237642">
    <property type="component" value="Unassembled WGS sequence"/>
</dbReference>
<evidence type="ECO:0000259" key="9">
    <source>
        <dbReference type="Pfam" id="PF04535"/>
    </source>
</evidence>
<feature type="transmembrane region" description="Helical" evidence="7">
    <location>
        <begin position="202"/>
        <end position="229"/>
    </location>
</feature>
<keyword evidence="4 7" id="KW-0812">Transmembrane</keyword>
<comment type="caution">
    <text evidence="10">The sequence shown here is derived from an EMBL/GenBank/DDBJ whole genome shotgun (WGS) entry which is preliminary data.</text>
</comment>
<accession>A0AAD8JK37</accession>
<evidence type="ECO:0000256" key="7">
    <source>
        <dbReference type="RuleBase" id="RU361233"/>
    </source>
</evidence>
<protein>
    <recommendedName>
        <fullName evidence="7">CASP-like protein</fullName>
    </recommendedName>
</protein>
<evidence type="ECO:0000256" key="1">
    <source>
        <dbReference type="ARBA" id="ARBA00004651"/>
    </source>
</evidence>
<evidence type="ECO:0000313" key="11">
    <source>
        <dbReference type="Proteomes" id="UP001237642"/>
    </source>
</evidence>